<evidence type="ECO:0000256" key="12">
    <source>
        <dbReference type="SAM" id="MobiDB-lite"/>
    </source>
</evidence>
<comment type="cofactor">
    <cofactor evidence="11">
        <name>Mg(2+)</name>
        <dbReference type="ChEBI" id="CHEBI:18420"/>
    </cofactor>
    <text evidence="11">Binds 1 Mg(2+) ion per subunit.</text>
</comment>
<comment type="function">
    <text evidence="11">Catalyzes the specific phosphorylation of the 3-hydroxyl group of shikimic acid using ATP as a cosubstrate.</text>
</comment>
<evidence type="ECO:0000256" key="11">
    <source>
        <dbReference type="HAMAP-Rule" id="MF_00109"/>
    </source>
</evidence>
<keyword evidence="8 11" id="KW-0067">ATP-binding</keyword>
<dbReference type="PROSITE" id="PS01128">
    <property type="entry name" value="SHIKIMATE_KINASE"/>
    <property type="match status" value="1"/>
</dbReference>
<comment type="subunit">
    <text evidence="11">Monomer.</text>
</comment>
<feature type="binding site" evidence="11">
    <location>
        <position position="141"/>
    </location>
    <ligand>
        <name>ATP</name>
        <dbReference type="ChEBI" id="CHEBI:30616"/>
    </ligand>
</feature>
<dbReference type="PANTHER" id="PTHR21087">
    <property type="entry name" value="SHIKIMATE KINASE"/>
    <property type="match status" value="1"/>
</dbReference>
<dbReference type="InterPro" id="IPR023000">
    <property type="entry name" value="Shikimate_kinase_CS"/>
</dbReference>
<feature type="binding site" evidence="11">
    <location>
        <begin position="35"/>
        <end position="40"/>
    </location>
    <ligand>
        <name>ATP</name>
        <dbReference type="ChEBI" id="CHEBI:30616"/>
    </ligand>
</feature>
<keyword evidence="5 11" id="KW-0808">Transferase</keyword>
<evidence type="ECO:0000256" key="1">
    <source>
        <dbReference type="ARBA" id="ARBA00004842"/>
    </source>
</evidence>
<feature type="region of interest" description="Disordered" evidence="12">
    <location>
        <begin position="204"/>
        <end position="224"/>
    </location>
</feature>
<feature type="binding site" evidence="11">
    <location>
        <position position="57"/>
    </location>
    <ligand>
        <name>substrate</name>
    </ligand>
</feature>
<dbReference type="GO" id="GO:0009423">
    <property type="term" value="P:chorismate biosynthetic process"/>
    <property type="evidence" value="ECO:0007669"/>
    <property type="project" value="UniProtKB-UniRule"/>
</dbReference>
<feature type="binding site" evidence="11">
    <location>
        <position position="160"/>
    </location>
    <ligand>
        <name>substrate</name>
    </ligand>
</feature>
<proteinExistence type="inferred from homology"/>
<evidence type="ECO:0000256" key="7">
    <source>
        <dbReference type="ARBA" id="ARBA00022777"/>
    </source>
</evidence>
<evidence type="ECO:0000256" key="10">
    <source>
        <dbReference type="ARBA" id="ARBA00048567"/>
    </source>
</evidence>
<dbReference type="HAMAP" id="MF_00109">
    <property type="entry name" value="Shikimate_kinase"/>
    <property type="match status" value="1"/>
</dbReference>
<feature type="binding site" evidence="11">
    <location>
        <position position="39"/>
    </location>
    <ligand>
        <name>Mg(2+)</name>
        <dbReference type="ChEBI" id="CHEBI:18420"/>
    </ligand>
</feature>
<evidence type="ECO:0000256" key="5">
    <source>
        <dbReference type="ARBA" id="ARBA00022679"/>
    </source>
</evidence>
<keyword evidence="14" id="KW-1185">Reference proteome</keyword>
<dbReference type="InterPro" id="IPR027417">
    <property type="entry name" value="P-loop_NTPase"/>
</dbReference>
<dbReference type="RefSeq" id="WP_111359808.1">
    <property type="nucleotide sequence ID" value="NZ_NHSK01000076.1"/>
</dbReference>
<evidence type="ECO:0000256" key="3">
    <source>
        <dbReference type="ARBA" id="ARBA00012154"/>
    </source>
</evidence>
<dbReference type="PRINTS" id="PR01100">
    <property type="entry name" value="SHIKIMTKNASE"/>
</dbReference>
<keyword evidence="11" id="KW-0479">Metal-binding</keyword>
<dbReference type="EMBL" id="NPEU01000472">
    <property type="protein sequence ID" value="RAI31810.1"/>
    <property type="molecule type" value="Genomic_DNA"/>
</dbReference>
<comment type="caution">
    <text evidence="13">The sequence shown here is derived from an EMBL/GenBank/DDBJ whole genome shotgun (WGS) entry which is preliminary data.</text>
</comment>
<organism evidence="13 14">
    <name type="scientific">Rhodoplanes elegans</name>
    <dbReference type="NCBI Taxonomy" id="29408"/>
    <lineage>
        <taxon>Bacteria</taxon>
        <taxon>Pseudomonadati</taxon>
        <taxon>Pseudomonadota</taxon>
        <taxon>Alphaproteobacteria</taxon>
        <taxon>Hyphomicrobiales</taxon>
        <taxon>Nitrobacteraceae</taxon>
        <taxon>Rhodoplanes</taxon>
    </lineage>
</organism>
<keyword evidence="11" id="KW-0963">Cytoplasm</keyword>
<feature type="binding site" evidence="11">
    <location>
        <position position="81"/>
    </location>
    <ligand>
        <name>substrate</name>
    </ligand>
</feature>
<evidence type="ECO:0000256" key="2">
    <source>
        <dbReference type="ARBA" id="ARBA00006997"/>
    </source>
</evidence>
<evidence type="ECO:0000256" key="6">
    <source>
        <dbReference type="ARBA" id="ARBA00022741"/>
    </source>
</evidence>
<dbReference type="InterPro" id="IPR000623">
    <property type="entry name" value="Shikimate_kinase/TSH1"/>
</dbReference>
<dbReference type="Proteomes" id="UP000248863">
    <property type="component" value="Unassembled WGS sequence"/>
</dbReference>
<accession>A0A327JZ40</accession>
<dbReference type="GO" id="GO:0009073">
    <property type="term" value="P:aromatic amino acid family biosynthetic process"/>
    <property type="evidence" value="ECO:0007669"/>
    <property type="project" value="UniProtKB-KW"/>
</dbReference>
<keyword evidence="4 11" id="KW-0028">Amino-acid biosynthesis</keyword>
<comment type="similarity">
    <text evidence="2 11">Belongs to the shikimate kinase family.</text>
</comment>
<protein>
    <recommendedName>
        <fullName evidence="3 11">Shikimate kinase</fullName>
        <shortName evidence="11">SK</shortName>
        <ecNumber evidence="3 11">2.7.1.71</ecNumber>
    </recommendedName>
</protein>
<comment type="caution">
    <text evidence="11">Lacks conserved residue(s) required for the propagation of feature annotation.</text>
</comment>
<dbReference type="EC" id="2.7.1.71" evidence="3 11"/>
<keyword evidence="11" id="KW-0460">Magnesium</keyword>
<dbReference type="Pfam" id="PF01202">
    <property type="entry name" value="SKI"/>
    <property type="match status" value="1"/>
</dbReference>
<dbReference type="UniPathway" id="UPA00053">
    <property type="reaction ID" value="UER00088"/>
</dbReference>
<dbReference type="GO" id="GO:0005524">
    <property type="term" value="F:ATP binding"/>
    <property type="evidence" value="ECO:0007669"/>
    <property type="project" value="UniProtKB-UniRule"/>
</dbReference>
<dbReference type="OrthoDB" id="9800332at2"/>
<dbReference type="InterPro" id="IPR031322">
    <property type="entry name" value="Shikimate/glucono_kinase"/>
</dbReference>
<dbReference type="GO" id="GO:0008652">
    <property type="term" value="P:amino acid biosynthetic process"/>
    <property type="evidence" value="ECO:0007669"/>
    <property type="project" value="UniProtKB-KW"/>
</dbReference>
<reference evidence="13 14" key="1">
    <citation type="submission" date="2017-07" db="EMBL/GenBank/DDBJ databases">
        <title>Draft Genome Sequences of Select Purple Nonsulfur Bacteria.</title>
        <authorList>
            <person name="Lasarre B."/>
            <person name="Mckinlay J.B."/>
        </authorList>
    </citation>
    <scope>NUCLEOTIDE SEQUENCE [LARGE SCALE GENOMIC DNA]</scope>
    <source>
        <strain evidence="13 14">DSM 11907</strain>
    </source>
</reference>
<dbReference type="NCBIfam" id="NF010552">
    <property type="entry name" value="PRK13946.1"/>
    <property type="match status" value="1"/>
</dbReference>
<evidence type="ECO:0000256" key="9">
    <source>
        <dbReference type="ARBA" id="ARBA00023141"/>
    </source>
</evidence>
<evidence type="ECO:0000256" key="8">
    <source>
        <dbReference type="ARBA" id="ARBA00022840"/>
    </source>
</evidence>
<evidence type="ECO:0000313" key="13">
    <source>
        <dbReference type="EMBL" id="RAI31810.1"/>
    </source>
</evidence>
<comment type="pathway">
    <text evidence="1 11">Metabolic intermediate biosynthesis; chorismate biosynthesis; chorismate from D-erythrose 4-phosphate and phosphoenolpyruvate: step 5/7.</text>
</comment>
<dbReference type="GO" id="GO:0000287">
    <property type="term" value="F:magnesium ion binding"/>
    <property type="evidence" value="ECO:0007669"/>
    <property type="project" value="UniProtKB-UniRule"/>
</dbReference>
<comment type="catalytic activity">
    <reaction evidence="10 11">
        <text>shikimate + ATP = 3-phosphoshikimate + ADP + H(+)</text>
        <dbReference type="Rhea" id="RHEA:13121"/>
        <dbReference type="ChEBI" id="CHEBI:15378"/>
        <dbReference type="ChEBI" id="CHEBI:30616"/>
        <dbReference type="ChEBI" id="CHEBI:36208"/>
        <dbReference type="ChEBI" id="CHEBI:145989"/>
        <dbReference type="ChEBI" id="CHEBI:456216"/>
        <dbReference type="EC" id="2.7.1.71"/>
    </reaction>
</comment>
<dbReference type="PANTHER" id="PTHR21087:SF16">
    <property type="entry name" value="SHIKIMATE KINASE 1, CHLOROPLASTIC"/>
    <property type="match status" value="1"/>
</dbReference>
<evidence type="ECO:0000313" key="14">
    <source>
        <dbReference type="Proteomes" id="UP000248863"/>
    </source>
</evidence>
<dbReference type="Gene3D" id="3.40.50.300">
    <property type="entry name" value="P-loop containing nucleotide triphosphate hydrolases"/>
    <property type="match status" value="1"/>
</dbReference>
<evidence type="ECO:0000256" key="4">
    <source>
        <dbReference type="ARBA" id="ARBA00022605"/>
    </source>
</evidence>
<dbReference type="CDD" id="cd00464">
    <property type="entry name" value="SK"/>
    <property type="match status" value="1"/>
</dbReference>
<comment type="subcellular location">
    <subcellularLocation>
        <location evidence="11">Cytoplasm</location>
    </subcellularLocation>
</comment>
<keyword evidence="9 11" id="KW-0057">Aromatic amino acid biosynthesis</keyword>
<gene>
    <name evidence="11" type="primary">aroK</name>
    <name evidence="13" type="ORF">CH338_25235</name>
</gene>
<name>A0A327JZ40_9BRAD</name>
<feature type="binding site" evidence="11">
    <location>
        <position position="103"/>
    </location>
    <ligand>
        <name>substrate</name>
    </ligand>
</feature>
<dbReference type="GO" id="GO:0004765">
    <property type="term" value="F:shikimate kinase activity"/>
    <property type="evidence" value="ECO:0007669"/>
    <property type="project" value="UniProtKB-UniRule"/>
</dbReference>
<dbReference type="SUPFAM" id="SSF52540">
    <property type="entry name" value="P-loop containing nucleoside triphosphate hydrolases"/>
    <property type="match status" value="1"/>
</dbReference>
<keyword evidence="7 11" id="KW-0418">Kinase</keyword>
<keyword evidence="6 11" id="KW-0547">Nucleotide-binding</keyword>
<dbReference type="GO" id="GO:0005829">
    <property type="term" value="C:cytosol"/>
    <property type="evidence" value="ECO:0007669"/>
    <property type="project" value="TreeGrafter"/>
</dbReference>
<sequence length="224" mass="23478">MTDVALRPSPEPAGLATAVAGALGRRALVLVGMMGAGKSSVGRRLAARMGLPFVDADNEIEAAAGMSIPDIFEAHGEDYFRAGEARVIGRLLADGPRVIATGGGAFMNPGTRALIAERGVSVWLDAEIDVLLRRIRRRSDRPLMKTADPEATLARLIAERYPVYAEATLTVQSRDVPHDVIVDEIVAALAGHLGVARPVPVAAPSEGPQAVVNDGQHVQKGSAP</sequence>
<dbReference type="AlphaFoldDB" id="A0A327JZ40"/>